<evidence type="ECO:0000313" key="2">
    <source>
        <dbReference type="Proteomes" id="UP001107558"/>
    </source>
</evidence>
<gene>
    <name evidence="1" type="ORF">PVAND_001418</name>
</gene>
<evidence type="ECO:0008006" key="3">
    <source>
        <dbReference type="Google" id="ProtNLM"/>
    </source>
</evidence>
<reference evidence="1" key="1">
    <citation type="submission" date="2021-03" db="EMBL/GenBank/DDBJ databases">
        <title>Chromosome level genome of the anhydrobiotic midge Polypedilum vanderplanki.</title>
        <authorList>
            <person name="Yoshida Y."/>
            <person name="Kikawada T."/>
            <person name="Gusev O."/>
        </authorList>
    </citation>
    <scope>NUCLEOTIDE SEQUENCE</scope>
    <source>
        <strain evidence="1">NIAS01</strain>
        <tissue evidence="1">Whole body or cell culture</tissue>
    </source>
</reference>
<dbReference type="Pfam" id="PF06585">
    <property type="entry name" value="JHBP"/>
    <property type="match status" value="1"/>
</dbReference>
<dbReference type="GO" id="GO:0005615">
    <property type="term" value="C:extracellular space"/>
    <property type="evidence" value="ECO:0007669"/>
    <property type="project" value="TreeGrafter"/>
</dbReference>
<comment type="caution">
    <text evidence="1">The sequence shown here is derived from an EMBL/GenBank/DDBJ whole genome shotgun (WGS) entry which is preliminary data.</text>
</comment>
<sequence>MERCKVHDETCILRVANDVLWNSYEGNSSFGLSSIDPFNADEMKVVQDVGIVEIEAVIKNFSISGFSKGKFLMFRGFKENLLQIRLKTEAGIFKGPYKVKGKVLLIPVTGEGTTLTTFHNLDLIMKLPLTNYTRDNKTFLKIVNPKMTFELSGGETHLSHLSSFANQFINWSFDIVINAVKDAVSVPLVQIFAVKINEVFDQIPYEEMFIN</sequence>
<proteinExistence type="predicted"/>
<keyword evidence="2" id="KW-1185">Reference proteome</keyword>
<dbReference type="AlphaFoldDB" id="A0A9J6BMW6"/>
<dbReference type="Proteomes" id="UP001107558">
    <property type="component" value="Chromosome 3"/>
</dbReference>
<accession>A0A9J6BMW6</accession>
<dbReference type="InterPro" id="IPR010562">
    <property type="entry name" value="Haemolymph_juvenile_hormone-bd"/>
</dbReference>
<dbReference type="InterPro" id="IPR038606">
    <property type="entry name" value="To_sf"/>
</dbReference>
<dbReference type="PANTHER" id="PTHR11008">
    <property type="entry name" value="PROTEIN TAKEOUT-LIKE PROTEIN"/>
    <property type="match status" value="1"/>
</dbReference>
<protein>
    <recommendedName>
        <fullName evidence="3">Circadian clock-controlled protein</fullName>
    </recommendedName>
</protein>
<evidence type="ECO:0000313" key="1">
    <source>
        <dbReference type="EMBL" id="KAG5671209.1"/>
    </source>
</evidence>
<dbReference type="EMBL" id="JADBJN010000003">
    <property type="protein sequence ID" value="KAG5671209.1"/>
    <property type="molecule type" value="Genomic_DNA"/>
</dbReference>
<dbReference type="OrthoDB" id="8186595at2759"/>
<name>A0A9J6BMW6_POLVA</name>
<dbReference type="SMART" id="SM00700">
    <property type="entry name" value="JHBP"/>
    <property type="match status" value="1"/>
</dbReference>
<organism evidence="1 2">
    <name type="scientific">Polypedilum vanderplanki</name>
    <name type="common">Sleeping chironomid midge</name>
    <dbReference type="NCBI Taxonomy" id="319348"/>
    <lineage>
        <taxon>Eukaryota</taxon>
        <taxon>Metazoa</taxon>
        <taxon>Ecdysozoa</taxon>
        <taxon>Arthropoda</taxon>
        <taxon>Hexapoda</taxon>
        <taxon>Insecta</taxon>
        <taxon>Pterygota</taxon>
        <taxon>Neoptera</taxon>
        <taxon>Endopterygota</taxon>
        <taxon>Diptera</taxon>
        <taxon>Nematocera</taxon>
        <taxon>Chironomoidea</taxon>
        <taxon>Chironomidae</taxon>
        <taxon>Chironominae</taxon>
        <taxon>Polypedilum</taxon>
        <taxon>Polypedilum</taxon>
    </lineage>
</organism>
<dbReference type="PANTHER" id="PTHR11008:SF32">
    <property type="entry name" value="CIRCADIAN CLOCK-CONTROLLED PROTEIN DAYWAKE-RELATED"/>
    <property type="match status" value="1"/>
</dbReference>
<dbReference type="Gene3D" id="3.15.10.30">
    <property type="entry name" value="Haemolymph juvenile hormone binding protein"/>
    <property type="match status" value="1"/>
</dbReference>